<evidence type="ECO:0000313" key="1">
    <source>
        <dbReference type="EMBL" id="MER2250954.1"/>
    </source>
</evidence>
<dbReference type="RefSeq" id="WP_350395332.1">
    <property type="nucleotide sequence ID" value="NZ_JBELQE010000079.1"/>
</dbReference>
<reference evidence="1 2" key="1">
    <citation type="submission" date="2024-06" db="EMBL/GenBank/DDBJ databases">
        <authorList>
            <person name="Campbell A.G."/>
        </authorList>
    </citation>
    <scope>NUCLEOTIDE SEQUENCE [LARGE SCALE GENOMIC DNA]</scope>
    <source>
        <strain evidence="1 2">EM12</strain>
    </source>
</reference>
<gene>
    <name evidence="1" type="ORF">ABS772_13620</name>
</gene>
<organism evidence="1 2">
    <name type="scientific">Methylorubrum podarium</name>
    <dbReference type="NCBI Taxonomy" id="200476"/>
    <lineage>
        <taxon>Bacteria</taxon>
        <taxon>Pseudomonadati</taxon>
        <taxon>Pseudomonadota</taxon>
        <taxon>Alphaproteobacteria</taxon>
        <taxon>Hyphomicrobiales</taxon>
        <taxon>Methylobacteriaceae</taxon>
        <taxon>Methylorubrum</taxon>
    </lineage>
</organism>
<dbReference type="Proteomes" id="UP001480955">
    <property type="component" value="Unassembled WGS sequence"/>
</dbReference>
<dbReference type="EMBL" id="JBELQE010000079">
    <property type="protein sequence ID" value="MER2250954.1"/>
    <property type="molecule type" value="Genomic_DNA"/>
</dbReference>
<protein>
    <submittedName>
        <fullName evidence="1">Uncharacterized protein</fullName>
    </submittedName>
</protein>
<comment type="caution">
    <text evidence="1">The sequence shown here is derived from an EMBL/GenBank/DDBJ whole genome shotgun (WGS) entry which is preliminary data.</text>
</comment>
<accession>A0ABV1QNG4</accession>
<proteinExistence type="predicted"/>
<name>A0ABV1QNG4_9HYPH</name>
<sequence>MIALVILATAAANVILVALLAERFGIEGSAHASAGELASLQAADRAPASAVTYTLANENTVAAAKIAA</sequence>
<keyword evidence="2" id="KW-1185">Reference proteome</keyword>
<evidence type="ECO:0000313" key="2">
    <source>
        <dbReference type="Proteomes" id="UP001480955"/>
    </source>
</evidence>